<reference evidence="11" key="2">
    <citation type="submission" date="2021-04" db="EMBL/GenBank/DDBJ databases">
        <authorList>
            <person name="Liu J."/>
        </authorList>
    </citation>
    <scope>NUCLEOTIDE SEQUENCE</scope>
    <source>
        <strain evidence="11">BAD-6</strain>
    </source>
</reference>
<dbReference type="PIRSF" id="PIRSF003092">
    <property type="entry name" value="MinD"/>
    <property type="match status" value="1"/>
</dbReference>
<keyword evidence="7" id="KW-0131">Cell cycle</keyword>
<reference evidence="11" key="1">
    <citation type="submission" date="2021-04" db="EMBL/GenBank/DDBJ databases">
        <title>Sinoanaerobacter chloroacetimidivorans sp. nov., an obligate anaerobic bacterium isolated from anaerobic sludge.</title>
        <authorList>
            <person name="Bao Y."/>
        </authorList>
    </citation>
    <scope>NUCLEOTIDE SEQUENCE</scope>
    <source>
        <strain evidence="11">BAD-6</strain>
    </source>
</reference>
<keyword evidence="3" id="KW-0132">Cell division</keyword>
<dbReference type="InterPro" id="IPR027417">
    <property type="entry name" value="P-loop_NTPase"/>
</dbReference>
<keyword evidence="5" id="KW-0067">ATP-binding</keyword>
<dbReference type="Gene3D" id="3.40.50.300">
    <property type="entry name" value="P-loop containing nucleotide triphosphate hydrolases"/>
    <property type="match status" value="1"/>
</dbReference>
<evidence type="ECO:0000313" key="11">
    <source>
        <dbReference type="EMBL" id="MBR0599499.1"/>
    </source>
</evidence>
<sequence length="249" mass="27181">MGKVILIASGKGGVGKTVFTANAGAALAMRGFKVALIDMNMGLRNLDLCLGLESKVVYDVADVLSGVCRIKQALIRDRRFPELYLMSAAQNKEKADMTPLHMKVLCSKLKKNFDYILIDAPAGIDDGLVLAGAGADMAVIITVPEYAAIRDADMLDRVLLNLGIQDRAYVINKVKANLIRTGLVPSLAEIAEILRPRIAGIIQYDDNIHVAANNGFPIVLKEDTYIQKNFVKIIDRILETDIDILEEAK</sequence>
<dbReference type="GO" id="GO:0000917">
    <property type="term" value="P:division septum assembly"/>
    <property type="evidence" value="ECO:0007669"/>
    <property type="project" value="UniProtKB-KW"/>
</dbReference>
<dbReference type="GO" id="GO:0051782">
    <property type="term" value="P:negative regulation of cell division"/>
    <property type="evidence" value="ECO:0007669"/>
    <property type="project" value="TreeGrafter"/>
</dbReference>
<dbReference type="EMBL" id="JAGSND010000013">
    <property type="protein sequence ID" value="MBR0599499.1"/>
    <property type="molecule type" value="Genomic_DNA"/>
</dbReference>
<organism evidence="11 12">
    <name type="scientific">Sinanaerobacter chloroacetimidivorans</name>
    <dbReference type="NCBI Taxonomy" id="2818044"/>
    <lineage>
        <taxon>Bacteria</taxon>
        <taxon>Bacillati</taxon>
        <taxon>Bacillota</taxon>
        <taxon>Clostridia</taxon>
        <taxon>Peptostreptococcales</taxon>
        <taxon>Anaerovoracaceae</taxon>
        <taxon>Sinanaerobacter</taxon>
    </lineage>
</organism>
<evidence type="ECO:0000256" key="6">
    <source>
        <dbReference type="ARBA" id="ARBA00023210"/>
    </source>
</evidence>
<keyword evidence="6" id="KW-0717">Septation</keyword>
<dbReference type="RefSeq" id="WP_227019628.1">
    <property type="nucleotide sequence ID" value="NZ_JAGSND010000013.1"/>
</dbReference>
<dbReference type="PANTHER" id="PTHR43384">
    <property type="entry name" value="SEPTUM SITE-DETERMINING PROTEIN MIND HOMOLOG, CHLOROPLASTIC-RELATED"/>
    <property type="match status" value="1"/>
</dbReference>
<protein>
    <recommendedName>
        <fullName evidence="2">Septum site-determining protein MinD</fullName>
    </recommendedName>
    <alternativeName>
        <fullName evidence="9">Cell division inhibitor MinD</fullName>
    </alternativeName>
</protein>
<dbReference type="GO" id="GO:0009898">
    <property type="term" value="C:cytoplasmic side of plasma membrane"/>
    <property type="evidence" value="ECO:0007669"/>
    <property type="project" value="TreeGrafter"/>
</dbReference>
<evidence type="ECO:0000256" key="3">
    <source>
        <dbReference type="ARBA" id="ARBA00022618"/>
    </source>
</evidence>
<dbReference type="GO" id="GO:0016887">
    <property type="term" value="F:ATP hydrolysis activity"/>
    <property type="evidence" value="ECO:0007669"/>
    <property type="project" value="InterPro"/>
</dbReference>
<name>A0A8J8B2N5_9FIRM</name>
<evidence type="ECO:0000256" key="1">
    <source>
        <dbReference type="ARBA" id="ARBA00010257"/>
    </source>
</evidence>
<dbReference type="InterPro" id="IPR025501">
    <property type="entry name" value="MinD_FleN"/>
</dbReference>
<evidence type="ECO:0000313" key="12">
    <source>
        <dbReference type="Proteomes" id="UP000675664"/>
    </source>
</evidence>
<gene>
    <name evidence="11" type="primary">minD</name>
    <name evidence="11" type="ORF">KCX82_16550</name>
</gene>
<dbReference type="GO" id="GO:0005829">
    <property type="term" value="C:cytosol"/>
    <property type="evidence" value="ECO:0007669"/>
    <property type="project" value="TreeGrafter"/>
</dbReference>
<evidence type="ECO:0000256" key="9">
    <source>
        <dbReference type="ARBA" id="ARBA00032845"/>
    </source>
</evidence>
<dbReference type="Proteomes" id="UP000675664">
    <property type="component" value="Unassembled WGS sequence"/>
</dbReference>
<comment type="caution">
    <text evidence="11">The sequence shown here is derived from an EMBL/GenBank/DDBJ whole genome shotgun (WGS) entry which is preliminary data.</text>
</comment>
<evidence type="ECO:0000256" key="7">
    <source>
        <dbReference type="ARBA" id="ARBA00023306"/>
    </source>
</evidence>
<feature type="domain" description="CobQ/CobB/MinD/ParA nucleotide binding" evidence="10">
    <location>
        <begin position="5"/>
        <end position="215"/>
    </location>
</feature>
<dbReference type="InterPro" id="IPR050625">
    <property type="entry name" value="ParA/MinD_ATPase"/>
</dbReference>
<dbReference type="InterPro" id="IPR010223">
    <property type="entry name" value="MinD"/>
</dbReference>
<dbReference type="SUPFAM" id="SSF52540">
    <property type="entry name" value="P-loop containing nucleoside triphosphate hydrolases"/>
    <property type="match status" value="1"/>
</dbReference>
<accession>A0A8J8B2N5</accession>
<evidence type="ECO:0000256" key="4">
    <source>
        <dbReference type="ARBA" id="ARBA00022741"/>
    </source>
</evidence>
<evidence type="ECO:0000256" key="5">
    <source>
        <dbReference type="ARBA" id="ARBA00022840"/>
    </source>
</evidence>
<dbReference type="NCBIfam" id="TIGR01968">
    <property type="entry name" value="minD_bact"/>
    <property type="match status" value="1"/>
</dbReference>
<evidence type="ECO:0000256" key="2">
    <source>
        <dbReference type="ARBA" id="ARBA00016887"/>
    </source>
</evidence>
<keyword evidence="12" id="KW-1185">Reference proteome</keyword>
<keyword evidence="4" id="KW-0547">Nucleotide-binding</keyword>
<evidence type="ECO:0000259" key="10">
    <source>
        <dbReference type="Pfam" id="PF01656"/>
    </source>
</evidence>
<dbReference type="Pfam" id="PF01656">
    <property type="entry name" value="CbiA"/>
    <property type="match status" value="1"/>
</dbReference>
<dbReference type="GO" id="GO:0005524">
    <property type="term" value="F:ATP binding"/>
    <property type="evidence" value="ECO:0007669"/>
    <property type="project" value="UniProtKB-KW"/>
</dbReference>
<comment type="similarity">
    <text evidence="1">Belongs to the ParA family. MinD subfamily.</text>
</comment>
<dbReference type="InterPro" id="IPR002586">
    <property type="entry name" value="CobQ/CobB/MinD/ParA_Nub-bd_dom"/>
</dbReference>
<dbReference type="AlphaFoldDB" id="A0A8J8B2N5"/>
<proteinExistence type="inferred from homology"/>
<dbReference type="PANTHER" id="PTHR43384:SF6">
    <property type="entry name" value="SEPTUM SITE-DETERMINING PROTEIN MIND HOMOLOG, CHLOROPLASTIC"/>
    <property type="match status" value="1"/>
</dbReference>
<comment type="function">
    <text evidence="8">ATPase required for the correct placement of the division site. Cell division inhibitors MinC and MinD act in concert to form an inhibitor capable of blocking formation of the polar Z ring septums. Rapidly oscillates between the poles of the cell to destabilize FtsZ filaments that have formed before they mature into polar Z rings.</text>
</comment>
<evidence type="ECO:0000256" key="8">
    <source>
        <dbReference type="ARBA" id="ARBA00025436"/>
    </source>
</evidence>